<keyword evidence="2" id="KW-1185">Reference proteome</keyword>
<evidence type="ECO:0008006" key="3">
    <source>
        <dbReference type="Google" id="ProtNLM"/>
    </source>
</evidence>
<gene>
    <name evidence="1" type="ordered locus">NOCYR_5463</name>
</gene>
<dbReference type="HOGENOM" id="CLU_844215_0_0_11"/>
<dbReference type="EMBL" id="FO082843">
    <property type="protein sequence ID" value="CCF66210.1"/>
    <property type="molecule type" value="Genomic_DNA"/>
</dbReference>
<dbReference type="STRING" id="1127134.NOCYR_5463"/>
<dbReference type="AlphaFoldDB" id="H6R9N1"/>
<reference evidence="1 2" key="1">
    <citation type="journal article" date="2012" name="J. Bacteriol.">
        <title>Genome sequence of the human- and animal-pathogenic strain Nocardia cyriacigeorgica GUH-2.</title>
        <authorList>
            <person name="Zoropogui A."/>
            <person name="Pujic P."/>
            <person name="Normand P."/>
            <person name="Barbe V."/>
            <person name="Beaman B."/>
            <person name="Beaman L."/>
            <person name="Boiron P."/>
            <person name="Colinon C."/>
            <person name="Deredjian A."/>
            <person name="Graindorge A."/>
            <person name="Mangenot S."/>
            <person name="Nazaret S."/>
            <person name="Neto M."/>
            <person name="Petit S."/>
            <person name="Roche D."/>
            <person name="Vallenet D."/>
            <person name="Rodriguez-Nava V."/>
            <person name="Richard Y."/>
            <person name="Cournoyer B."/>
            <person name="Blaha D."/>
        </authorList>
    </citation>
    <scope>NUCLEOTIDE SEQUENCE [LARGE SCALE GENOMIC DNA]</scope>
    <source>
        <strain evidence="1 2">GUH-2</strain>
    </source>
</reference>
<dbReference type="OrthoDB" id="4562481at2"/>
<accession>H6R9N1</accession>
<evidence type="ECO:0000313" key="1">
    <source>
        <dbReference type="EMBL" id="CCF66210.1"/>
    </source>
</evidence>
<dbReference type="eggNOG" id="ENOG50301NM">
    <property type="taxonomic scope" value="Bacteria"/>
</dbReference>
<name>H6R9N1_NOCCG</name>
<protein>
    <recommendedName>
        <fullName evidence="3">DUF4868 domain-containing protein</fullName>
    </recommendedName>
</protein>
<evidence type="ECO:0000313" key="2">
    <source>
        <dbReference type="Proteomes" id="UP000008190"/>
    </source>
</evidence>
<dbReference type="RefSeq" id="WP_014353654.1">
    <property type="nucleotide sequence ID" value="NC_016887.1"/>
</dbReference>
<proteinExistence type="predicted"/>
<sequence>MSTRDGRAWADIDIGGEPIDLLLGWRDGRKHLQALRIEFAAALGAELRGIAAATLDRLAGMAPIEYDTTATLVDGEEFFSFSLDGFDGQQPGAEPGEPDAQIAGLLRLIARSAMLDTVLPRQMRDGTFLFYVLICESSGPDRHRTAFVRLQHGLRVASAHRILATFGERLNRVGDPVFAFAEEFDLVITADEIAILKPDTFLRLFTDLELLTKATPDFVDHISEALGLDLAQPVKDTIIAVCAKRPSYAKLLKRLSGVDYLPKVTLTSLQAEIERYPELPEGIQIGESGIVLSDQGVPTFLEILDQRIWRGPFDDSSRVATAYRRLRPR</sequence>
<dbReference type="KEGG" id="ncy:NOCYR_5463"/>
<organism evidence="1 2">
    <name type="scientific">Nocardia cyriacigeorgica (strain GUH-2)</name>
    <dbReference type="NCBI Taxonomy" id="1127134"/>
    <lineage>
        <taxon>Bacteria</taxon>
        <taxon>Bacillati</taxon>
        <taxon>Actinomycetota</taxon>
        <taxon>Actinomycetes</taxon>
        <taxon>Mycobacteriales</taxon>
        <taxon>Nocardiaceae</taxon>
        <taxon>Nocardia</taxon>
    </lineage>
</organism>
<dbReference type="Proteomes" id="UP000008190">
    <property type="component" value="Chromosome"/>
</dbReference>